<dbReference type="EMBL" id="CP003615">
    <property type="protein sequence ID" value="AFZ10543.1"/>
    <property type="molecule type" value="Genomic_DNA"/>
</dbReference>
<dbReference type="HOGENOM" id="CLU_084165_1_0_3"/>
<accession>K9VR52</accession>
<keyword evidence="2" id="KW-1185">Reference proteome</keyword>
<name>K9VR52_9CYAN</name>
<proteinExistence type="predicted"/>
<dbReference type="KEGG" id="oni:Osc7112_6390"/>
<gene>
    <name evidence="1" type="ORF">Osc7112_6390</name>
</gene>
<evidence type="ECO:0000313" key="1">
    <source>
        <dbReference type="EMBL" id="AFZ10543.1"/>
    </source>
</evidence>
<evidence type="ECO:0000313" key="2">
    <source>
        <dbReference type="Proteomes" id="UP000010478"/>
    </source>
</evidence>
<sequence>MLIETIYHQFLGVRQMAYSDFKLNEVSQRFGLTVNEASGMFADVPEAECSDLLATILGENVDLAVAINTEKARSEMIISPVLLEIRRKFKGQISLFSGVDFTVDVQQGLNGFCDFIISSSKEQLFVRAPVITLVETKNENLKSGLAQCIAEMVAAQLFNEQQGNQIKSIYGVITIGTIWQFLKLQDKVISIDLSEYYIKDIKKILGILVSAIQQQ</sequence>
<reference evidence="1 2" key="1">
    <citation type="submission" date="2012-05" db="EMBL/GenBank/DDBJ databases">
        <title>Finished plasmid 1 of genome of Oscillatoria sp. PCC 7112.</title>
        <authorList>
            <consortium name="US DOE Joint Genome Institute"/>
            <person name="Gugger M."/>
            <person name="Coursin T."/>
            <person name="Rippka R."/>
            <person name="Tandeau De Marsac N."/>
            <person name="Huntemann M."/>
            <person name="Wei C.-L."/>
            <person name="Han J."/>
            <person name="Detter J.C."/>
            <person name="Han C."/>
            <person name="Tapia R."/>
            <person name="Davenport K."/>
            <person name="Daligault H."/>
            <person name="Erkkila T."/>
            <person name="Gu W."/>
            <person name="Munk A.C.C."/>
            <person name="Teshima H."/>
            <person name="Xu Y."/>
            <person name="Chain P."/>
            <person name="Chen A."/>
            <person name="Krypides N."/>
            <person name="Mavromatis K."/>
            <person name="Markowitz V."/>
            <person name="Szeto E."/>
            <person name="Ivanova N."/>
            <person name="Mikhailova N."/>
            <person name="Ovchinnikova G."/>
            <person name="Pagani I."/>
            <person name="Pati A."/>
            <person name="Goodwin L."/>
            <person name="Peters L."/>
            <person name="Pitluck S."/>
            <person name="Woyke T."/>
            <person name="Kerfeld C."/>
        </authorList>
    </citation>
    <scope>NUCLEOTIDE SEQUENCE [LARGE SCALE GENOMIC DNA]</scope>
    <source>
        <strain evidence="1 2">PCC 7112</strain>
        <plasmid evidence="1 2">pOSC7112.01</plasmid>
    </source>
</reference>
<organism evidence="1 2">
    <name type="scientific">Phormidium nigroviride PCC 7112</name>
    <dbReference type="NCBI Taxonomy" id="179408"/>
    <lineage>
        <taxon>Bacteria</taxon>
        <taxon>Bacillati</taxon>
        <taxon>Cyanobacteriota</taxon>
        <taxon>Cyanophyceae</taxon>
        <taxon>Oscillatoriophycideae</taxon>
        <taxon>Oscillatoriales</taxon>
        <taxon>Oscillatoriaceae</taxon>
        <taxon>Phormidium</taxon>
    </lineage>
</organism>
<dbReference type="Proteomes" id="UP000010478">
    <property type="component" value="Plasmid pOSC7112.01"/>
</dbReference>
<geneLocation type="plasmid" evidence="1 2">
    <name>pOSC7112.01</name>
</geneLocation>
<keyword evidence="1" id="KW-0614">Plasmid</keyword>
<dbReference type="AlphaFoldDB" id="K9VR52"/>
<protein>
    <submittedName>
        <fullName evidence="1">Uncharacterized protein</fullName>
    </submittedName>
</protein>